<dbReference type="InterPro" id="IPR041479">
    <property type="entry name" value="TetR_CgmR_C"/>
</dbReference>
<proteinExistence type="predicted"/>
<gene>
    <name evidence="6" type="ORF">ABLG96_04300</name>
</gene>
<accession>A0AAU8DSW8</accession>
<evidence type="ECO:0000256" key="1">
    <source>
        <dbReference type="ARBA" id="ARBA00023015"/>
    </source>
</evidence>
<dbReference type="PRINTS" id="PR00455">
    <property type="entry name" value="HTHTETR"/>
</dbReference>
<dbReference type="InterPro" id="IPR050109">
    <property type="entry name" value="HTH-type_TetR-like_transc_reg"/>
</dbReference>
<dbReference type="GO" id="GO:0003700">
    <property type="term" value="F:DNA-binding transcription factor activity"/>
    <property type="evidence" value="ECO:0007669"/>
    <property type="project" value="TreeGrafter"/>
</dbReference>
<feature type="domain" description="HTH tetR-type" evidence="5">
    <location>
        <begin position="3"/>
        <end position="63"/>
    </location>
</feature>
<name>A0AAU8DSW8_9ACTN</name>
<feature type="DNA-binding region" description="H-T-H motif" evidence="4">
    <location>
        <begin position="26"/>
        <end position="45"/>
    </location>
</feature>
<dbReference type="InterPro" id="IPR009057">
    <property type="entry name" value="Homeodomain-like_sf"/>
</dbReference>
<dbReference type="PANTHER" id="PTHR30055">
    <property type="entry name" value="HTH-TYPE TRANSCRIPTIONAL REGULATOR RUTR"/>
    <property type="match status" value="1"/>
</dbReference>
<reference evidence="6" key="1">
    <citation type="submission" date="2024-05" db="EMBL/GenBank/DDBJ databases">
        <authorList>
            <person name="Cai S.Y."/>
            <person name="Jin L.M."/>
            <person name="Li H.R."/>
        </authorList>
    </citation>
    <scope>NUCLEOTIDE SEQUENCE</scope>
    <source>
        <strain evidence="6">A5-74</strain>
    </source>
</reference>
<keyword evidence="3" id="KW-0804">Transcription</keyword>
<dbReference type="Gene3D" id="1.10.357.10">
    <property type="entry name" value="Tetracycline Repressor, domain 2"/>
    <property type="match status" value="1"/>
</dbReference>
<organism evidence="6">
    <name type="scientific">Nakamurella sp. A5-74</name>
    <dbReference type="NCBI Taxonomy" id="3158264"/>
    <lineage>
        <taxon>Bacteria</taxon>
        <taxon>Bacillati</taxon>
        <taxon>Actinomycetota</taxon>
        <taxon>Actinomycetes</taxon>
        <taxon>Nakamurellales</taxon>
        <taxon>Nakamurellaceae</taxon>
        <taxon>Nakamurella</taxon>
    </lineage>
</organism>
<dbReference type="Pfam" id="PF00440">
    <property type="entry name" value="TetR_N"/>
    <property type="match status" value="1"/>
</dbReference>
<protein>
    <submittedName>
        <fullName evidence="6">TetR family transcriptional regulator</fullName>
    </submittedName>
</protein>
<evidence type="ECO:0000256" key="4">
    <source>
        <dbReference type="PROSITE-ProRule" id="PRU00335"/>
    </source>
</evidence>
<dbReference type="PANTHER" id="PTHR30055:SF234">
    <property type="entry name" value="HTH-TYPE TRANSCRIPTIONAL REGULATOR BETI"/>
    <property type="match status" value="1"/>
</dbReference>
<evidence type="ECO:0000256" key="3">
    <source>
        <dbReference type="ARBA" id="ARBA00023163"/>
    </source>
</evidence>
<dbReference type="SUPFAM" id="SSF46689">
    <property type="entry name" value="Homeodomain-like"/>
    <property type="match status" value="1"/>
</dbReference>
<dbReference type="GO" id="GO:0000976">
    <property type="term" value="F:transcription cis-regulatory region binding"/>
    <property type="evidence" value="ECO:0007669"/>
    <property type="project" value="TreeGrafter"/>
</dbReference>
<dbReference type="EMBL" id="CP159218">
    <property type="protein sequence ID" value="XCG64567.1"/>
    <property type="molecule type" value="Genomic_DNA"/>
</dbReference>
<sequence>MARDTRDRILGALRVVLARGGSSAATLEAVAAEAAVSKGGLLYHFPSKQALYEGLVAQTRASVEAELGTLMHPEEVVRRYLEYVAPRDEHERGFILALINALQETRTGSGVVTDEPDLSDVFGQIFAAWEEPVRAAIGDPITAEIVLQVGNGWYLSAIAGLRHPPAEVLTGTIDRLVSVASAAHTPPEGPR</sequence>
<evidence type="ECO:0000256" key="2">
    <source>
        <dbReference type="ARBA" id="ARBA00023125"/>
    </source>
</evidence>
<dbReference type="AlphaFoldDB" id="A0AAU8DSW8"/>
<keyword evidence="2 4" id="KW-0238">DNA-binding</keyword>
<dbReference type="PROSITE" id="PS50977">
    <property type="entry name" value="HTH_TETR_2"/>
    <property type="match status" value="1"/>
</dbReference>
<dbReference type="InterPro" id="IPR001647">
    <property type="entry name" value="HTH_TetR"/>
</dbReference>
<keyword evidence="1" id="KW-0805">Transcription regulation</keyword>
<dbReference type="RefSeq" id="WP_353650180.1">
    <property type="nucleotide sequence ID" value="NZ_CP159218.1"/>
</dbReference>
<evidence type="ECO:0000313" key="6">
    <source>
        <dbReference type="EMBL" id="XCG64567.1"/>
    </source>
</evidence>
<dbReference type="Pfam" id="PF17937">
    <property type="entry name" value="TetR_C_28"/>
    <property type="match status" value="1"/>
</dbReference>
<evidence type="ECO:0000259" key="5">
    <source>
        <dbReference type="PROSITE" id="PS50977"/>
    </source>
</evidence>